<organism evidence="2 3">
    <name type="scientific">Anopheles culicifacies</name>
    <dbReference type="NCBI Taxonomy" id="139723"/>
    <lineage>
        <taxon>Eukaryota</taxon>
        <taxon>Metazoa</taxon>
        <taxon>Ecdysozoa</taxon>
        <taxon>Arthropoda</taxon>
        <taxon>Hexapoda</taxon>
        <taxon>Insecta</taxon>
        <taxon>Pterygota</taxon>
        <taxon>Neoptera</taxon>
        <taxon>Endopterygota</taxon>
        <taxon>Diptera</taxon>
        <taxon>Nematocera</taxon>
        <taxon>Culicoidea</taxon>
        <taxon>Culicidae</taxon>
        <taxon>Anophelinae</taxon>
        <taxon>Anopheles</taxon>
        <taxon>culicifacies species complex</taxon>
    </lineage>
</organism>
<dbReference type="Proteomes" id="UP000075883">
    <property type="component" value="Unassembled WGS sequence"/>
</dbReference>
<accession>A0A182MUL2</accession>
<feature type="region of interest" description="Disordered" evidence="1">
    <location>
        <begin position="62"/>
        <end position="136"/>
    </location>
</feature>
<feature type="compositionally biased region" description="Polar residues" evidence="1">
    <location>
        <begin position="30"/>
        <end position="41"/>
    </location>
</feature>
<protein>
    <submittedName>
        <fullName evidence="2">Uncharacterized protein</fullName>
    </submittedName>
</protein>
<dbReference type="AlphaFoldDB" id="A0A182MUL2"/>
<keyword evidence="3" id="KW-1185">Reference proteome</keyword>
<feature type="compositionally biased region" description="Basic and acidic residues" evidence="1">
    <location>
        <begin position="18"/>
        <end position="28"/>
    </location>
</feature>
<dbReference type="EMBL" id="AXCM01005417">
    <property type="status" value="NOT_ANNOTATED_CDS"/>
    <property type="molecule type" value="Genomic_DNA"/>
</dbReference>
<evidence type="ECO:0000313" key="3">
    <source>
        <dbReference type="Proteomes" id="UP000075883"/>
    </source>
</evidence>
<dbReference type="EnsemblMetazoa" id="ACUA026590-RA">
    <property type="protein sequence ID" value="ACUA026590-PA"/>
    <property type="gene ID" value="ACUA026590"/>
</dbReference>
<reference evidence="3" key="1">
    <citation type="submission" date="2013-09" db="EMBL/GenBank/DDBJ databases">
        <title>The Genome Sequence of Anopheles culicifacies species A.</title>
        <authorList>
            <consortium name="The Broad Institute Genomics Platform"/>
            <person name="Neafsey D.E."/>
            <person name="Besansky N."/>
            <person name="Howell P."/>
            <person name="Walton C."/>
            <person name="Young S.K."/>
            <person name="Zeng Q."/>
            <person name="Gargeya S."/>
            <person name="Fitzgerald M."/>
            <person name="Haas B."/>
            <person name="Abouelleil A."/>
            <person name="Allen A.W."/>
            <person name="Alvarado L."/>
            <person name="Arachchi H.M."/>
            <person name="Berlin A.M."/>
            <person name="Chapman S.B."/>
            <person name="Gainer-Dewar J."/>
            <person name="Goldberg J."/>
            <person name="Griggs A."/>
            <person name="Gujja S."/>
            <person name="Hansen M."/>
            <person name="Howarth C."/>
            <person name="Imamovic A."/>
            <person name="Ireland A."/>
            <person name="Larimer J."/>
            <person name="McCowan C."/>
            <person name="Murphy C."/>
            <person name="Pearson M."/>
            <person name="Poon T.W."/>
            <person name="Priest M."/>
            <person name="Roberts A."/>
            <person name="Saif S."/>
            <person name="Shea T."/>
            <person name="Sisk P."/>
            <person name="Sykes S."/>
            <person name="Wortman J."/>
            <person name="Nusbaum C."/>
            <person name="Birren B."/>
        </authorList>
    </citation>
    <scope>NUCLEOTIDE SEQUENCE [LARGE SCALE GENOMIC DNA]</scope>
    <source>
        <strain evidence="3">A-37</strain>
    </source>
</reference>
<evidence type="ECO:0000256" key="1">
    <source>
        <dbReference type="SAM" id="MobiDB-lite"/>
    </source>
</evidence>
<evidence type="ECO:0000313" key="2">
    <source>
        <dbReference type="EnsemblMetazoa" id="ACUA026590-PA"/>
    </source>
</evidence>
<feature type="compositionally biased region" description="Basic residues" evidence="1">
    <location>
        <begin position="117"/>
        <end position="127"/>
    </location>
</feature>
<dbReference type="VEuPathDB" id="VectorBase:ACUA026590"/>
<dbReference type="STRING" id="139723.A0A182MUL2"/>
<proteinExistence type="predicted"/>
<reference evidence="2" key="2">
    <citation type="submission" date="2020-05" db="UniProtKB">
        <authorList>
            <consortium name="EnsemblMetazoa"/>
        </authorList>
    </citation>
    <scope>IDENTIFICATION</scope>
    <source>
        <strain evidence="2">A-37</strain>
    </source>
</reference>
<sequence>MGFTSMVLSYRVMMRDHDRDGTESHGADRATSNNGNVQPKNNPARGGCSMLSVQSPGCAGMERLGVPARGSIGSPPIRNERAGFHHQQQTQQQQQQQSAQQQHQQQQQQQHQPSQQNHHRHHHHHQYHQQTSTTDQHLRFSSDLILSSSTSSNFRSNHNQSYLLIPHQTSALGGNGGGGSGGSSGSSSINYKTHYSNSSYGGSSIGSTGTTNPITTNFPHCTYHVPLPDGEYGQDRDLQIRTPCQQSEIPRTYVKAPPNKTVRDVPVQYQSTGGITTHGTTMTAGIGIGTGHVNSMVDLASYCGGVKTIGRPVDSGRLAATAPGPSLGGNGGPCLQKPVDKFQKIFRFLPV</sequence>
<name>A0A182MUL2_9DIPT</name>
<feature type="region of interest" description="Disordered" evidence="1">
    <location>
        <begin position="18"/>
        <end position="49"/>
    </location>
</feature>
<feature type="compositionally biased region" description="Low complexity" evidence="1">
    <location>
        <begin position="85"/>
        <end position="116"/>
    </location>
</feature>